<dbReference type="PANTHER" id="PTHR44169:SF6">
    <property type="entry name" value="NADPH-DEPENDENT 1-ACYLDIHYDROXYACETONE PHOSPHATE REDUCTASE"/>
    <property type="match status" value="1"/>
</dbReference>
<dbReference type="Proteomes" id="UP000244162">
    <property type="component" value="Unassembled WGS sequence"/>
</dbReference>
<keyword evidence="4" id="KW-1185">Reference proteome</keyword>
<name>A0A2T5G2F4_9SPHN</name>
<dbReference type="PANTHER" id="PTHR44169">
    <property type="entry name" value="NADPH-DEPENDENT 1-ACYLDIHYDROXYACETONE PHOSPHATE REDUCTASE"/>
    <property type="match status" value="1"/>
</dbReference>
<dbReference type="Gene3D" id="3.40.50.720">
    <property type="entry name" value="NAD(P)-binding Rossmann-like Domain"/>
    <property type="match status" value="2"/>
</dbReference>
<dbReference type="PRINTS" id="PR00081">
    <property type="entry name" value="GDHRDH"/>
</dbReference>
<evidence type="ECO:0000313" key="4">
    <source>
        <dbReference type="Proteomes" id="UP000244162"/>
    </source>
</evidence>
<dbReference type="AlphaFoldDB" id="A0A2T5G2F4"/>
<dbReference type="Pfam" id="PF00106">
    <property type="entry name" value="adh_short"/>
    <property type="match status" value="1"/>
</dbReference>
<dbReference type="InterPro" id="IPR002347">
    <property type="entry name" value="SDR_fam"/>
</dbReference>
<accession>A0A2T5G2F4</accession>
<sequence length="250" mass="26100">MAGFGKGGVVVVTGGVGEKLRPRLEHAGFRVVGCARSGADVTMDLGDDASIQAGVEAILRLRGEDRLAGLVNLAGIIVEGPLELIPPEELRRQFEINVGAVTARTTLPFFGAVAASKAALASLTETLRMECAPLGIAVTLIEPGALKTDIFRKASDAQAQSLARQPREIVALYEPAMAAARTAMAGSPVDDPDVVARAIEAALVDARPKLRVLAGKGTATLALLGRLPARLRDHLLLSQLGITKALRTAY</sequence>
<evidence type="ECO:0008006" key="5">
    <source>
        <dbReference type="Google" id="ProtNLM"/>
    </source>
</evidence>
<reference evidence="3 4" key="1">
    <citation type="submission" date="2017-09" db="EMBL/GenBank/DDBJ databases">
        <title>Sphingomonas panjinensis sp.nov., isolated from oil-contaminated soil.</title>
        <authorList>
            <person name="Wang L."/>
            <person name="Chen L."/>
        </authorList>
    </citation>
    <scope>NUCLEOTIDE SEQUENCE [LARGE SCALE GENOMIC DNA]</scope>
    <source>
        <strain evidence="3 4">FW-11</strain>
    </source>
</reference>
<comment type="caution">
    <text evidence="3">The sequence shown here is derived from an EMBL/GenBank/DDBJ whole genome shotgun (WGS) entry which is preliminary data.</text>
</comment>
<dbReference type="EMBL" id="NWBU01000004">
    <property type="protein sequence ID" value="PTQ13281.1"/>
    <property type="molecule type" value="Genomic_DNA"/>
</dbReference>
<dbReference type="RefSeq" id="WP_107966514.1">
    <property type="nucleotide sequence ID" value="NZ_NWBU01000004.1"/>
</dbReference>
<comment type="similarity">
    <text evidence="1">Belongs to the short-chain dehydrogenases/reductases (SDR) family.</text>
</comment>
<protein>
    <recommendedName>
        <fullName evidence="5">Short-chain dehydrogenase</fullName>
    </recommendedName>
</protein>
<gene>
    <name evidence="3" type="ORF">CLG96_03990</name>
</gene>
<dbReference type="GO" id="GO:0016491">
    <property type="term" value="F:oxidoreductase activity"/>
    <property type="evidence" value="ECO:0007669"/>
    <property type="project" value="UniProtKB-KW"/>
</dbReference>
<keyword evidence="2" id="KW-0560">Oxidoreductase</keyword>
<evidence type="ECO:0000256" key="2">
    <source>
        <dbReference type="ARBA" id="ARBA00023002"/>
    </source>
</evidence>
<dbReference type="InterPro" id="IPR036291">
    <property type="entry name" value="NAD(P)-bd_dom_sf"/>
</dbReference>
<evidence type="ECO:0000256" key="1">
    <source>
        <dbReference type="ARBA" id="ARBA00006484"/>
    </source>
</evidence>
<dbReference type="SUPFAM" id="SSF51735">
    <property type="entry name" value="NAD(P)-binding Rossmann-fold domains"/>
    <property type="match status" value="1"/>
</dbReference>
<evidence type="ECO:0000313" key="3">
    <source>
        <dbReference type="EMBL" id="PTQ13281.1"/>
    </source>
</evidence>
<dbReference type="OrthoDB" id="9793825at2"/>
<organism evidence="3 4">
    <name type="scientific">Sphingomonas oleivorans</name>
    <dbReference type="NCBI Taxonomy" id="1735121"/>
    <lineage>
        <taxon>Bacteria</taxon>
        <taxon>Pseudomonadati</taxon>
        <taxon>Pseudomonadota</taxon>
        <taxon>Alphaproteobacteria</taxon>
        <taxon>Sphingomonadales</taxon>
        <taxon>Sphingomonadaceae</taxon>
        <taxon>Sphingomonas</taxon>
    </lineage>
</organism>
<proteinExistence type="inferred from homology"/>